<dbReference type="EMBL" id="BAAANJ010000001">
    <property type="protein sequence ID" value="GAA1798276.1"/>
    <property type="molecule type" value="Genomic_DNA"/>
</dbReference>
<accession>A0ABN2LSN3</accession>
<keyword evidence="3 6" id="KW-0812">Transmembrane</keyword>
<sequence length="338" mass="33892">MTLIVVLALGSALLYGVGDYFGGVAARRIPVLAASTINYAFAAIVLVIALLAAGGVWSQSAVAGGIIAGVLAAIGFLAFYAALAAGPISLMSPLMALLSSAVPVVVAFAIGDELGPVAWAAIALAILGSVLISVERRVDTRGARPRTLLYAVIAGLCLGFATVALDAVPDDAGMVPVFLDTTLGFVLLLGLVGLSRAVPAVRRFVAVLDAHEASQPGPAHEAPQPGPGHAAAAAASATAAHLSTTPTPGSAMVTVDDYTRRNRARLLAAIAGLLIGGANVLLMVALHAGSVAVVAVLVNLYPVATVLLAWVLLRERVNAVQATGIVLAVTASVMLGLA</sequence>
<evidence type="ECO:0000313" key="8">
    <source>
        <dbReference type="EMBL" id="GAA1798276.1"/>
    </source>
</evidence>
<feature type="transmembrane region" description="Helical" evidence="6">
    <location>
        <begin position="147"/>
        <end position="168"/>
    </location>
</feature>
<dbReference type="InterPro" id="IPR000620">
    <property type="entry name" value="EamA_dom"/>
</dbReference>
<evidence type="ECO:0000313" key="9">
    <source>
        <dbReference type="Proteomes" id="UP001500002"/>
    </source>
</evidence>
<keyword evidence="4 6" id="KW-1133">Transmembrane helix</keyword>
<evidence type="ECO:0000256" key="3">
    <source>
        <dbReference type="ARBA" id="ARBA00022692"/>
    </source>
</evidence>
<dbReference type="SUPFAM" id="SSF103481">
    <property type="entry name" value="Multidrug resistance efflux transporter EmrE"/>
    <property type="match status" value="2"/>
</dbReference>
<name>A0ABN2LSN3_9MICO</name>
<dbReference type="InterPro" id="IPR037185">
    <property type="entry name" value="EmrE-like"/>
</dbReference>
<feature type="transmembrane region" description="Helical" evidence="6">
    <location>
        <begin position="90"/>
        <end position="111"/>
    </location>
</feature>
<feature type="transmembrane region" description="Helical" evidence="6">
    <location>
        <begin position="292"/>
        <end position="312"/>
    </location>
</feature>
<feature type="transmembrane region" description="Helical" evidence="6">
    <location>
        <begin position="117"/>
        <end position="135"/>
    </location>
</feature>
<comment type="subcellular location">
    <subcellularLocation>
        <location evidence="1">Membrane</location>
        <topology evidence="1">Multi-pass membrane protein</topology>
    </subcellularLocation>
</comment>
<feature type="domain" description="EamA" evidence="7">
    <location>
        <begin position="263"/>
        <end position="335"/>
    </location>
</feature>
<feature type="transmembrane region" description="Helical" evidence="6">
    <location>
        <begin position="63"/>
        <end position="83"/>
    </location>
</feature>
<feature type="transmembrane region" description="Helical" evidence="6">
    <location>
        <begin position="37"/>
        <end position="57"/>
    </location>
</feature>
<proteinExistence type="inferred from homology"/>
<evidence type="ECO:0000256" key="5">
    <source>
        <dbReference type="ARBA" id="ARBA00023136"/>
    </source>
</evidence>
<feature type="transmembrane region" description="Helical" evidence="6">
    <location>
        <begin position="174"/>
        <end position="194"/>
    </location>
</feature>
<gene>
    <name evidence="8" type="ORF">GCM10009749_02380</name>
</gene>
<organism evidence="8 9">
    <name type="scientific">Agromyces neolithicus</name>
    <dbReference type="NCBI Taxonomy" id="269420"/>
    <lineage>
        <taxon>Bacteria</taxon>
        <taxon>Bacillati</taxon>
        <taxon>Actinomycetota</taxon>
        <taxon>Actinomycetes</taxon>
        <taxon>Micrococcales</taxon>
        <taxon>Microbacteriaceae</taxon>
        <taxon>Agromyces</taxon>
    </lineage>
</organism>
<comment type="similarity">
    <text evidence="2">Belongs to the EamA transporter family.</text>
</comment>
<dbReference type="InterPro" id="IPR050638">
    <property type="entry name" value="AA-Vitamin_Transporters"/>
</dbReference>
<feature type="transmembrane region" description="Helical" evidence="6">
    <location>
        <begin position="266"/>
        <end position="286"/>
    </location>
</feature>
<feature type="domain" description="EamA" evidence="7">
    <location>
        <begin position="4"/>
        <end position="133"/>
    </location>
</feature>
<protein>
    <recommendedName>
        <fullName evidence="7">EamA domain-containing protein</fullName>
    </recommendedName>
</protein>
<evidence type="ECO:0000256" key="4">
    <source>
        <dbReference type="ARBA" id="ARBA00022989"/>
    </source>
</evidence>
<evidence type="ECO:0000256" key="1">
    <source>
        <dbReference type="ARBA" id="ARBA00004141"/>
    </source>
</evidence>
<keyword evidence="9" id="KW-1185">Reference proteome</keyword>
<evidence type="ECO:0000256" key="6">
    <source>
        <dbReference type="SAM" id="Phobius"/>
    </source>
</evidence>
<dbReference type="PANTHER" id="PTHR32322">
    <property type="entry name" value="INNER MEMBRANE TRANSPORTER"/>
    <property type="match status" value="1"/>
</dbReference>
<keyword evidence="5 6" id="KW-0472">Membrane</keyword>
<evidence type="ECO:0000256" key="2">
    <source>
        <dbReference type="ARBA" id="ARBA00007362"/>
    </source>
</evidence>
<reference evidence="8 9" key="1">
    <citation type="journal article" date="2019" name="Int. J. Syst. Evol. Microbiol.">
        <title>The Global Catalogue of Microorganisms (GCM) 10K type strain sequencing project: providing services to taxonomists for standard genome sequencing and annotation.</title>
        <authorList>
            <consortium name="The Broad Institute Genomics Platform"/>
            <consortium name="The Broad Institute Genome Sequencing Center for Infectious Disease"/>
            <person name="Wu L."/>
            <person name="Ma J."/>
        </authorList>
    </citation>
    <scope>NUCLEOTIDE SEQUENCE [LARGE SCALE GENOMIC DNA]</scope>
    <source>
        <strain evidence="8 9">JCM 14322</strain>
    </source>
</reference>
<dbReference type="Gene3D" id="1.10.3730.20">
    <property type="match status" value="1"/>
</dbReference>
<dbReference type="Proteomes" id="UP001500002">
    <property type="component" value="Unassembled WGS sequence"/>
</dbReference>
<feature type="transmembrane region" description="Helical" evidence="6">
    <location>
        <begin position="6"/>
        <end position="25"/>
    </location>
</feature>
<evidence type="ECO:0000259" key="7">
    <source>
        <dbReference type="Pfam" id="PF00892"/>
    </source>
</evidence>
<feature type="transmembrane region" description="Helical" evidence="6">
    <location>
        <begin position="319"/>
        <end position="337"/>
    </location>
</feature>
<dbReference type="RefSeq" id="WP_344292573.1">
    <property type="nucleotide sequence ID" value="NZ_BAAANJ010000001.1"/>
</dbReference>
<comment type="caution">
    <text evidence="8">The sequence shown here is derived from an EMBL/GenBank/DDBJ whole genome shotgun (WGS) entry which is preliminary data.</text>
</comment>
<dbReference type="Pfam" id="PF00892">
    <property type="entry name" value="EamA"/>
    <property type="match status" value="2"/>
</dbReference>
<dbReference type="PANTHER" id="PTHR32322:SF2">
    <property type="entry name" value="EAMA DOMAIN-CONTAINING PROTEIN"/>
    <property type="match status" value="1"/>
</dbReference>